<dbReference type="InterPro" id="IPR050330">
    <property type="entry name" value="Bact_OuterMem_StrucFunc"/>
</dbReference>
<dbReference type="HAMAP" id="MF_02204">
    <property type="entry name" value="Pal"/>
    <property type="match status" value="1"/>
</dbReference>
<dbReference type="InterPro" id="IPR006664">
    <property type="entry name" value="OMP_bac"/>
</dbReference>
<accession>A0A657PNE4</accession>
<dbReference type="Proteomes" id="UP000250928">
    <property type="component" value="Unassembled WGS sequence"/>
</dbReference>
<dbReference type="InterPro" id="IPR039001">
    <property type="entry name" value="Pal"/>
</dbReference>
<dbReference type="PRINTS" id="PR01021">
    <property type="entry name" value="OMPADOMAIN"/>
</dbReference>
<dbReference type="GO" id="GO:0051301">
    <property type="term" value="P:cell division"/>
    <property type="evidence" value="ECO:0007669"/>
    <property type="project" value="UniProtKB-UniRule"/>
</dbReference>
<dbReference type="EMBL" id="PQCO01000117">
    <property type="protein sequence ID" value="PUE04613.1"/>
    <property type="molecule type" value="Genomic_DNA"/>
</dbReference>
<dbReference type="PANTHER" id="PTHR30329:SF21">
    <property type="entry name" value="LIPOPROTEIN YIAD-RELATED"/>
    <property type="match status" value="1"/>
</dbReference>
<dbReference type="Proteomes" id="UP000243361">
    <property type="component" value="Unassembled WGS sequence"/>
</dbReference>
<dbReference type="CDD" id="cd07185">
    <property type="entry name" value="OmpA_C-like"/>
    <property type="match status" value="1"/>
</dbReference>
<evidence type="ECO:0000256" key="2">
    <source>
        <dbReference type="ARBA" id="ARBA00022729"/>
    </source>
</evidence>
<feature type="domain" description="OmpA-like" evidence="10">
    <location>
        <begin position="64"/>
        <end position="178"/>
    </location>
</feature>
<feature type="signal peptide" evidence="9">
    <location>
        <begin position="1"/>
        <end position="28"/>
    </location>
</feature>
<keyword evidence="1 8" id="KW-0132">Cell division</keyword>
<proteinExistence type="inferred from homology"/>
<evidence type="ECO:0000256" key="1">
    <source>
        <dbReference type="ARBA" id="ARBA00022618"/>
    </source>
</evidence>
<dbReference type="InterPro" id="IPR036737">
    <property type="entry name" value="OmpA-like_sf"/>
</dbReference>
<gene>
    <name evidence="8 12" type="primary">pal</name>
    <name evidence="11" type="ORF">B0D84_01090</name>
    <name evidence="12" type="ORF">C3L24_02855</name>
</gene>
<evidence type="ECO:0000256" key="9">
    <source>
        <dbReference type="SAM" id="SignalP"/>
    </source>
</evidence>
<evidence type="ECO:0000313" key="13">
    <source>
        <dbReference type="Proteomes" id="UP000243361"/>
    </source>
</evidence>
<evidence type="ECO:0000313" key="12">
    <source>
        <dbReference type="EMBL" id="PUE04613.1"/>
    </source>
</evidence>
<keyword evidence="13" id="KW-1185">Reference proteome</keyword>
<keyword evidence="5 8" id="KW-0998">Cell outer membrane</keyword>
<comment type="caution">
    <text evidence="11">The sequence shown here is derived from an EMBL/GenBank/DDBJ whole genome shotgun (WGS) entry which is preliminary data.</text>
</comment>
<comment type="similarity">
    <text evidence="8">Belongs to the Pal lipoprotein family.</text>
</comment>
<dbReference type="InterPro" id="IPR014169">
    <property type="entry name" value="Pal_lipo_C"/>
</dbReference>
<comment type="function">
    <text evidence="8">Part of the Tol-Pal system, which plays a role in outer membrane invagination during cell division and is important for maintaining outer membrane integrity.</text>
</comment>
<dbReference type="EMBL" id="MUIE01000089">
    <property type="protein sequence ID" value="OQX36893.1"/>
    <property type="molecule type" value="Genomic_DNA"/>
</dbReference>
<keyword evidence="2 8" id="KW-0732">Signal</keyword>
<evidence type="ECO:0000256" key="5">
    <source>
        <dbReference type="ARBA" id="ARBA00023237"/>
    </source>
</evidence>
<dbReference type="SUPFAM" id="SSF103088">
    <property type="entry name" value="OmpA-like"/>
    <property type="match status" value="1"/>
</dbReference>
<reference evidence="11 13" key="1">
    <citation type="submission" date="2017-02" db="EMBL/GenBank/DDBJ databases">
        <title>Novel co-symbiosis in the unique lucinid bivalve Phacoides pectinatus.</title>
        <authorList>
            <person name="Lim S.J."/>
            <person name="Davis B.G."/>
            <person name="Gill D.E."/>
            <person name="Engel A.S."/>
            <person name="Anderson L.C."/>
            <person name="Campbell B.J."/>
        </authorList>
    </citation>
    <scope>NUCLEOTIDE SEQUENCE [LARGE SCALE GENOMIC DNA]</scope>
    <source>
        <strain evidence="11">LUC13016_P6</strain>
    </source>
</reference>
<evidence type="ECO:0000256" key="8">
    <source>
        <dbReference type="HAMAP-Rule" id="MF_02204"/>
    </source>
</evidence>
<dbReference type="AlphaFoldDB" id="A0A657PNE4"/>
<dbReference type="NCBIfam" id="TIGR02802">
    <property type="entry name" value="Pal_lipo"/>
    <property type="match status" value="1"/>
</dbReference>
<name>A0A657PNE4_9GAMM</name>
<dbReference type="GO" id="GO:0009279">
    <property type="term" value="C:cell outer membrane"/>
    <property type="evidence" value="ECO:0007669"/>
    <property type="project" value="UniProtKB-SubCell"/>
</dbReference>
<evidence type="ECO:0000313" key="14">
    <source>
        <dbReference type="Proteomes" id="UP000250928"/>
    </source>
</evidence>
<evidence type="ECO:0000313" key="11">
    <source>
        <dbReference type="EMBL" id="OQX36893.1"/>
    </source>
</evidence>
<evidence type="ECO:0000256" key="7">
    <source>
        <dbReference type="ARBA" id="ARBA00023306"/>
    </source>
</evidence>
<evidence type="ECO:0000259" key="10">
    <source>
        <dbReference type="PROSITE" id="PS51123"/>
    </source>
</evidence>
<dbReference type="Pfam" id="PF00691">
    <property type="entry name" value="OmpA"/>
    <property type="match status" value="1"/>
</dbReference>
<dbReference type="PROSITE" id="PS51123">
    <property type="entry name" value="OMPA_2"/>
    <property type="match status" value="1"/>
</dbReference>
<evidence type="ECO:0000256" key="3">
    <source>
        <dbReference type="ARBA" id="ARBA00023136"/>
    </source>
</evidence>
<dbReference type="PANTHER" id="PTHR30329">
    <property type="entry name" value="STATOR ELEMENT OF FLAGELLAR MOTOR COMPLEX"/>
    <property type="match status" value="1"/>
</dbReference>
<evidence type="ECO:0000256" key="4">
    <source>
        <dbReference type="ARBA" id="ARBA00023139"/>
    </source>
</evidence>
<organism evidence="11 13">
    <name type="scientific">Candidatus Sedimenticola endophacoides</name>
    <dbReference type="NCBI Taxonomy" id="2548426"/>
    <lineage>
        <taxon>Bacteria</taxon>
        <taxon>Pseudomonadati</taxon>
        <taxon>Pseudomonadota</taxon>
        <taxon>Gammaproteobacteria</taxon>
        <taxon>Chromatiales</taxon>
        <taxon>Sedimenticolaceae</taxon>
        <taxon>Sedimenticola</taxon>
    </lineage>
</organism>
<dbReference type="InterPro" id="IPR006665">
    <property type="entry name" value="OmpA-like"/>
</dbReference>
<keyword evidence="3 8" id="KW-0472">Membrane</keyword>
<dbReference type="Gene3D" id="3.30.1330.60">
    <property type="entry name" value="OmpA-like domain"/>
    <property type="match status" value="1"/>
</dbReference>
<comment type="subunit">
    <text evidence="8">The Tol-Pal system is composed of five core proteins: the inner membrane proteins TolA, TolQ and TolR, the periplasmic protein TolB and the outer membrane protein Pal. They form a network linking the inner and outer membranes and the peptidoglycan layer.</text>
</comment>
<keyword evidence="7 8" id="KW-0131">Cell cycle</keyword>
<comment type="subcellular location">
    <subcellularLocation>
        <location evidence="8">Cell outer membrane</location>
        <topology evidence="8">Lipid-anchor</topology>
    </subcellularLocation>
</comment>
<reference evidence="12 14" key="2">
    <citation type="submission" date="2018-01" db="EMBL/GenBank/DDBJ databases">
        <title>Novel co-symbiosis in the lucinid bivalve Phacoides pectinatus.</title>
        <authorList>
            <person name="Lim S.J."/>
            <person name="Davis B.G."/>
            <person name="Gill D.E."/>
            <person name="Engel A.S."/>
            <person name="Anderson L.C."/>
            <person name="Campbell B.J."/>
        </authorList>
    </citation>
    <scope>NUCLEOTIDE SEQUENCE [LARGE SCALE GENOMIC DNA]</scope>
    <source>
        <strain evidence="12">N3_P5</strain>
    </source>
</reference>
<protein>
    <recommendedName>
        <fullName evidence="8">Peptidoglycan-associated lipoprotein</fullName>
        <shortName evidence="8">PAL</shortName>
    </recommendedName>
</protein>
<keyword evidence="4 8" id="KW-0564">Palmitate</keyword>
<sequence length="178" mass="18586">MKATLFKLAGVLLTVLALGGCSTLGGGAADEQSADGAAVTDAGGGEASTSGLDAGGALTMQALENPDSPVYNKVIYFDYDISEIHPDYRDTVLAHGALLAANPRTTVTIEGHCDERGSREYNIGLGERRANAVKSLLLSQGAAESQIITISYGEERPAVLGSSESGWAQNRRAVFVYY</sequence>
<evidence type="ECO:0000256" key="6">
    <source>
        <dbReference type="ARBA" id="ARBA00023288"/>
    </source>
</evidence>
<dbReference type="PROSITE" id="PS51257">
    <property type="entry name" value="PROKAR_LIPOPROTEIN"/>
    <property type="match status" value="1"/>
</dbReference>
<feature type="chain" id="PRO_5042724943" description="Peptidoglycan-associated lipoprotein" evidence="9">
    <location>
        <begin position="29"/>
        <end position="178"/>
    </location>
</feature>
<keyword evidence="6 8" id="KW-0449">Lipoprotein</keyword>